<evidence type="ECO:0000313" key="2">
    <source>
        <dbReference type="Proteomes" id="UP000050898"/>
    </source>
</evidence>
<evidence type="ECO:0000313" key="1">
    <source>
        <dbReference type="EMBL" id="KRN08602.1"/>
    </source>
</evidence>
<dbReference type="InterPro" id="IPR014347">
    <property type="entry name" value="Tautomerase/MIF_sf"/>
</dbReference>
<gene>
    <name evidence="1" type="ORF">FD00_GL002160</name>
</gene>
<dbReference type="Proteomes" id="UP000050898">
    <property type="component" value="Unassembled WGS sequence"/>
</dbReference>
<accession>J0L7I9</accession>
<dbReference type="AlphaFoldDB" id="J0L7I9"/>
<dbReference type="OrthoDB" id="9804765at2"/>
<keyword evidence="2" id="KW-1185">Reference proteome</keyword>
<dbReference type="GeneID" id="98317138"/>
<dbReference type="InterPro" id="IPR037479">
    <property type="entry name" value="Tauto_MSAD"/>
</dbReference>
<dbReference type="SUPFAM" id="SSF55331">
    <property type="entry name" value="Tautomerase/MIF"/>
    <property type="match status" value="1"/>
</dbReference>
<dbReference type="EMBL" id="AYYH01000065">
    <property type="protein sequence ID" value="KRN08602.1"/>
    <property type="molecule type" value="Genomic_DNA"/>
</dbReference>
<dbReference type="PANTHER" id="PTHR38460:SF1">
    <property type="entry name" value="TAUTOMERASE YOLI-RELATED"/>
    <property type="match status" value="1"/>
</dbReference>
<protein>
    <submittedName>
        <fullName evidence="1">4-oxalocrotonate tautomerase-like protein</fullName>
    </submittedName>
</protein>
<reference evidence="1 2" key="1">
    <citation type="journal article" date="2015" name="Genome Announc.">
        <title>Expanding the biotechnology potential of lactobacilli through comparative genomics of 213 strains and associated genera.</title>
        <authorList>
            <person name="Sun Z."/>
            <person name="Harris H.M."/>
            <person name="McCann A."/>
            <person name="Guo C."/>
            <person name="Argimon S."/>
            <person name="Zhang W."/>
            <person name="Yang X."/>
            <person name="Jeffery I.B."/>
            <person name="Cooney J.C."/>
            <person name="Kagawa T.F."/>
            <person name="Liu W."/>
            <person name="Song Y."/>
            <person name="Salvetti E."/>
            <person name="Wrobel A."/>
            <person name="Rasinkangas P."/>
            <person name="Parkhill J."/>
            <person name="Rea M.C."/>
            <person name="O'Sullivan O."/>
            <person name="Ritari J."/>
            <person name="Douillard F.P."/>
            <person name="Paul Ross R."/>
            <person name="Yang R."/>
            <person name="Briner A.E."/>
            <person name="Felis G.E."/>
            <person name="de Vos W.M."/>
            <person name="Barrangou R."/>
            <person name="Klaenhammer T.R."/>
            <person name="Caufield P.W."/>
            <person name="Cui Y."/>
            <person name="Zhang H."/>
            <person name="O'Toole P.W."/>
        </authorList>
    </citation>
    <scope>NUCLEOTIDE SEQUENCE [LARGE SCALE GENOMIC DNA]</scope>
    <source>
        <strain evidence="1 2">DSM 20444</strain>
    </source>
</reference>
<dbReference type="PATRIC" id="fig|1046596.6.peg.2265"/>
<organism evidence="1 2">
    <name type="scientific">Liquorilactobacillus mali KCTC 3596 = DSM 20444</name>
    <dbReference type="NCBI Taxonomy" id="1046596"/>
    <lineage>
        <taxon>Bacteria</taxon>
        <taxon>Bacillati</taxon>
        <taxon>Bacillota</taxon>
        <taxon>Bacilli</taxon>
        <taxon>Lactobacillales</taxon>
        <taxon>Lactobacillaceae</taxon>
        <taxon>Liquorilactobacillus</taxon>
    </lineage>
</organism>
<dbReference type="RefSeq" id="WP_003687825.1">
    <property type="nucleotide sequence ID" value="NZ_AKKT01000030.1"/>
</dbReference>
<comment type="caution">
    <text evidence="1">The sequence shown here is derived from an EMBL/GenBank/DDBJ whole genome shotgun (WGS) entry which is preliminary data.</text>
</comment>
<dbReference type="Gene3D" id="3.30.429.10">
    <property type="entry name" value="Macrophage Migration Inhibitory Factor"/>
    <property type="match status" value="1"/>
</dbReference>
<proteinExistence type="predicted"/>
<dbReference type="Pfam" id="PF14552">
    <property type="entry name" value="Tautomerase_2"/>
    <property type="match status" value="1"/>
</dbReference>
<name>J0L7I9_9LACO</name>
<dbReference type="PANTHER" id="PTHR38460">
    <property type="entry name" value="TAUTOMERASE YOLI-RELATED"/>
    <property type="match status" value="1"/>
</dbReference>
<sequence length="129" mass="15033">MPLMRVDVIKGHDQKYLKKLLDIAYETQVETLATPENDRYQILTQHEKFEMQIRDTGLGIERTDNVVVFNLVTRPRSTKAKQVFYSKIVERLNNELGIRKEDIMFSLVPNNDDDWSFGNGEAQFLNGKL</sequence>